<evidence type="ECO:0000259" key="6">
    <source>
        <dbReference type="SMART" id="SM01086"/>
    </source>
</evidence>
<evidence type="ECO:0000259" key="5">
    <source>
        <dbReference type="SMART" id="SM00382"/>
    </source>
</evidence>
<dbReference type="GO" id="GO:0005737">
    <property type="term" value="C:cytoplasm"/>
    <property type="evidence" value="ECO:0007669"/>
    <property type="project" value="TreeGrafter"/>
</dbReference>
<evidence type="ECO:0000256" key="3">
    <source>
        <dbReference type="ARBA" id="ARBA00023186"/>
    </source>
</evidence>
<keyword evidence="4" id="KW-0812">Transmembrane</keyword>
<dbReference type="InterPro" id="IPR001270">
    <property type="entry name" value="ClpA/B"/>
</dbReference>
<dbReference type="InterPro" id="IPR003959">
    <property type="entry name" value="ATPase_AAA_core"/>
</dbReference>
<dbReference type="GO" id="GO:0005524">
    <property type="term" value="F:ATP binding"/>
    <property type="evidence" value="ECO:0007669"/>
    <property type="project" value="UniProtKB-KW"/>
</dbReference>
<evidence type="ECO:0000313" key="7">
    <source>
        <dbReference type="EMBL" id="XDN89653.1"/>
    </source>
</evidence>
<proteinExistence type="predicted"/>
<organism evidence="7">
    <name type="scientific">Candidatus Nanosynbacter sp. TM7-074</name>
    <dbReference type="NCBI Taxonomy" id="3158573"/>
    <lineage>
        <taxon>Bacteria</taxon>
        <taxon>Candidatus Saccharimonadota</taxon>
        <taxon>Candidatus Saccharimonadia</taxon>
        <taxon>Candidatus Nanosynbacterales</taxon>
        <taxon>Candidatus Nanosynbacteraceae</taxon>
        <taxon>Candidatus Nanosynbacter</taxon>
    </lineage>
</organism>
<dbReference type="PANTHER" id="PTHR11638">
    <property type="entry name" value="ATP-DEPENDENT CLP PROTEASE"/>
    <property type="match status" value="1"/>
</dbReference>
<dbReference type="SMART" id="SM00382">
    <property type="entry name" value="AAA"/>
    <property type="match status" value="2"/>
</dbReference>
<sequence length="812" mass="89820">MNVQPKFNYDSLRSQKARFSVRFGNAWHVVVIAIGIMMVVLGVWMLIEHGSVGWLMLGLSGPMVMLSIWWEKDLKTAEINKNPQTIDDVMAADVLGKLPRRPTPTDIAEAITGTRAGQFLALRLGLTPNFLHNISVDNPDQTEQVWKAAIEIWQSTESPKITSAVLAAAIVKQLPQHNSLLANMKIDFHDIEETIKWYERIKALIEEHNKKPLRTGGIARDWSFGYTPLLSRFAQNISANISGQMLTTKLAAHESALEQMMKIFSSGGRQNIALIGADGAGKSTVVSAFAEMLIDGHQGVPGSLMYQQVFMLDASSLVSVASGRGELENLVTMILNEAFLSKNVILCLDNAQLFFEEGIGSVDLSNVLLPILEAGRLRMILTMDDQRFLQISQMKPQLAHALNTIAIQPSTEAETMKIMRDQLVIFEAQHKVTYMYQALAEAYRVGDRYVQDLAMPGKALKILEAAASYARGGLVTAQSVDDAIEKTLGIKISTANTGDEREKLLNLETLIHQRMINQSRAVTVVSDAIRRARTGVRNQNRPIGAFLFLGPTGVGKTELSKALADVYFGGEGSMIRLDLNEFVRPDDVARLIADGARDPGSLTAQVQKKPFSVVLLDEIEKAHPQVLTTLLQLLDEGILRDENNREISFRDTIVIATSNAGADRIREYIERGYQLEQFEQTFINELINANLFRPEFLNRFDEIVLFRPLGKEELLQVVDLILAGVNKTLAPQKIQVAVEEEGKKLLVEAGYDPRLGARPMRRVVQRAVENTVAKQMLAGTVAPGSTTIITTEQIRQILSSQTPQAPVIPPAS</sequence>
<dbReference type="Gene3D" id="1.10.8.60">
    <property type="match status" value="2"/>
</dbReference>
<feature type="domain" description="AAA+ ATPase" evidence="5">
    <location>
        <begin position="542"/>
        <end position="710"/>
    </location>
</feature>
<keyword evidence="1" id="KW-0547">Nucleotide-binding</keyword>
<accession>A0AB39J5E9</accession>
<dbReference type="RefSeq" id="WP_369000229.1">
    <property type="nucleotide sequence ID" value="NZ_CP158487.1"/>
</dbReference>
<dbReference type="GO" id="GO:0016887">
    <property type="term" value="F:ATP hydrolysis activity"/>
    <property type="evidence" value="ECO:0007669"/>
    <property type="project" value="InterPro"/>
</dbReference>
<dbReference type="CDD" id="cd19499">
    <property type="entry name" value="RecA-like_ClpB_Hsp104-like"/>
    <property type="match status" value="1"/>
</dbReference>
<evidence type="ECO:0000256" key="4">
    <source>
        <dbReference type="SAM" id="Phobius"/>
    </source>
</evidence>
<dbReference type="SUPFAM" id="SSF52540">
    <property type="entry name" value="P-loop containing nucleoside triphosphate hydrolases"/>
    <property type="match status" value="2"/>
</dbReference>
<evidence type="ECO:0000256" key="1">
    <source>
        <dbReference type="ARBA" id="ARBA00022741"/>
    </source>
</evidence>
<keyword evidence="4" id="KW-1133">Transmembrane helix</keyword>
<dbReference type="InterPro" id="IPR003593">
    <property type="entry name" value="AAA+_ATPase"/>
</dbReference>
<dbReference type="Pfam" id="PF10431">
    <property type="entry name" value="ClpB_D2-small"/>
    <property type="match status" value="1"/>
</dbReference>
<dbReference type="GO" id="GO:0034605">
    <property type="term" value="P:cellular response to heat"/>
    <property type="evidence" value="ECO:0007669"/>
    <property type="project" value="TreeGrafter"/>
</dbReference>
<dbReference type="Pfam" id="PF17871">
    <property type="entry name" value="AAA_lid_9"/>
    <property type="match status" value="1"/>
</dbReference>
<feature type="domain" description="Clp ATPase C-terminal" evidence="6">
    <location>
        <begin position="709"/>
        <end position="796"/>
    </location>
</feature>
<evidence type="ECO:0000256" key="2">
    <source>
        <dbReference type="ARBA" id="ARBA00022840"/>
    </source>
</evidence>
<dbReference type="EMBL" id="CP158487">
    <property type="protein sequence ID" value="XDN89653.1"/>
    <property type="molecule type" value="Genomic_DNA"/>
</dbReference>
<keyword evidence="4" id="KW-0472">Membrane</keyword>
<dbReference type="InterPro" id="IPR041546">
    <property type="entry name" value="ClpA/ClpB_AAA_lid"/>
</dbReference>
<dbReference type="InterPro" id="IPR050130">
    <property type="entry name" value="ClpA_ClpB"/>
</dbReference>
<feature type="domain" description="AAA+ ATPase" evidence="5">
    <location>
        <begin position="268"/>
        <end position="387"/>
    </location>
</feature>
<reference evidence="7" key="1">
    <citation type="submission" date="2024-06" db="EMBL/GenBank/DDBJ databases">
        <authorList>
            <person name="Atkinson C."/>
            <person name="McLean J."/>
            <person name="Gallagher L."/>
            <person name="Bor B."/>
            <person name="Mougous J."/>
        </authorList>
    </citation>
    <scope>NUCLEOTIDE SEQUENCE</scope>
    <source>
        <strain evidence="7">TM7-074</strain>
    </source>
</reference>
<dbReference type="AlphaFoldDB" id="A0AB39J5E9"/>
<protein>
    <submittedName>
        <fullName evidence="7">AAA family ATPase</fullName>
    </submittedName>
</protein>
<keyword evidence="2" id="KW-0067">ATP-binding</keyword>
<gene>
    <name evidence="7" type="ORF">TM074_03035</name>
</gene>
<dbReference type="Pfam" id="PF07724">
    <property type="entry name" value="AAA_2"/>
    <property type="match status" value="1"/>
</dbReference>
<dbReference type="PRINTS" id="PR00300">
    <property type="entry name" value="CLPPROTEASEA"/>
</dbReference>
<dbReference type="PANTHER" id="PTHR11638:SF175">
    <property type="entry name" value="ATP-DEPENDENT CLP PROTEASE, ATP-BINDING SUBUNIT CLPC"/>
    <property type="match status" value="1"/>
</dbReference>
<dbReference type="InterPro" id="IPR027417">
    <property type="entry name" value="P-loop_NTPase"/>
</dbReference>
<dbReference type="Gene3D" id="3.40.50.300">
    <property type="entry name" value="P-loop containing nucleotide triphosphate hydrolases"/>
    <property type="match status" value="2"/>
</dbReference>
<feature type="transmembrane region" description="Helical" evidence="4">
    <location>
        <begin position="26"/>
        <end position="47"/>
    </location>
</feature>
<keyword evidence="3" id="KW-0143">Chaperone</keyword>
<name>A0AB39J5E9_9BACT</name>
<dbReference type="InterPro" id="IPR019489">
    <property type="entry name" value="Clp_ATPase_C"/>
</dbReference>
<dbReference type="SMART" id="SM01086">
    <property type="entry name" value="ClpB_D2-small"/>
    <property type="match status" value="1"/>
</dbReference>